<evidence type="ECO:0000256" key="9">
    <source>
        <dbReference type="ARBA" id="ARBA00022840"/>
    </source>
</evidence>
<dbReference type="InterPro" id="IPR024909">
    <property type="entry name" value="Cys-tRNA/MSH_ligase"/>
</dbReference>
<dbReference type="RefSeq" id="WP_137425207.1">
    <property type="nucleotide sequence ID" value="NZ_CP040098.1"/>
</dbReference>
<dbReference type="OrthoDB" id="9815130at2"/>
<dbReference type="Pfam" id="PF23493">
    <property type="entry name" value="CysS_C"/>
    <property type="match status" value="1"/>
</dbReference>
<dbReference type="InterPro" id="IPR056411">
    <property type="entry name" value="CysS_C"/>
</dbReference>
<comment type="subunit">
    <text evidence="3 12">Monomer.</text>
</comment>
<accession>A0A4P8L4Z4</accession>
<feature type="binding site" evidence="12">
    <location>
        <position position="238"/>
    </location>
    <ligand>
        <name>Zn(2+)</name>
        <dbReference type="ChEBI" id="CHEBI:29105"/>
    </ligand>
</feature>
<keyword evidence="8 12" id="KW-0862">Zinc</keyword>
<organism evidence="14 15">
    <name type="scientific">Desulfoglaeba alkanexedens ALDC</name>
    <dbReference type="NCBI Taxonomy" id="980445"/>
    <lineage>
        <taxon>Bacteria</taxon>
        <taxon>Pseudomonadati</taxon>
        <taxon>Thermodesulfobacteriota</taxon>
        <taxon>Syntrophobacteria</taxon>
        <taxon>Syntrophobacterales</taxon>
        <taxon>Syntrophobacteraceae</taxon>
        <taxon>Desulfoglaeba</taxon>
    </lineage>
</organism>
<dbReference type="InterPro" id="IPR014729">
    <property type="entry name" value="Rossmann-like_a/b/a_fold"/>
</dbReference>
<dbReference type="PRINTS" id="PR00983">
    <property type="entry name" value="TRNASYNTHCYS"/>
</dbReference>
<dbReference type="GO" id="GO:0005829">
    <property type="term" value="C:cytosol"/>
    <property type="evidence" value="ECO:0007669"/>
    <property type="project" value="TreeGrafter"/>
</dbReference>
<dbReference type="EC" id="6.1.1.16" evidence="12"/>
<dbReference type="PANTHER" id="PTHR10890:SF3">
    <property type="entry name" value="CYSTEINE--TRNA LIGASE, CYTOPLASMIC"/>
    <property type="match status" value="1"/>
</dbReference>
<dbReference type="InterPro" id="IPR015273">
    <property type="entry name" value="Cys-tRNA-synt_Ia_DALR"/>
</dbReference>
<gene>
    <name evidence="12" type="primary">cysS</name>
    <name evidence="14" type="ORF">FDQ92_12530</name>
</gene>
<dbReference type="HAMAP" id="MF_00041">
    <property type="entry name" value="Cys_tRNA_synth"/>
    <property type="match status" value="1"/>
</dbReference>
<evidence type="ECO:0000313" key="14">
    <source>
        <dbReference type="EMBL" id="QCQ22924.1"/>
    </source>
</evidence>
<dbReference type="PANTHER" id="PTHR10890">
    <property type="entry name" value="CYSTEINYL-TRNA SYNTHETASE"/>
    <property type="match status" value="1"/>
</dbReference>
<dbReference type="EMBL" id="CP040098">
    <property type="protein sequence ID" value="QCQ22924.1"/>
    <property type="molecule type" value="Genomic_DNA"/>
</dbReference>
<keyword evidence="7 12" id="KW-0547">Nucleotide-binding</keyword>
<evidence type="ECO:0000256" key="1">
    <source>
        <dbReference type="ARBA" id="ARBA00004496"/>
    </source>
</evidence>
<dbReference type="SUPFAM" id="SSF52374">
    <property type="entry name" value="Nucleotidylyl transferase"/>
    <property type="match status" value="1"/>
</dbReference>
<comment type="cofactor">
    <cofactor evidence="12">
        <name>Zn(2+)</name>
        <dbReference type="ChEBI" id="CHEBI:29105"/>
    </cofactor>
    <text evidence="12">Binds 1 zinc ion per subunit.</text>
</comment>
<dbReference type="GO" id="GO:0005524">
    <property type="term" value="F:ATP binding"/>
    <property type="evidence" value="ECO:0007669"/>
    <property type="project" value="UniProtKB-UniRule"/>
</dbReference>
<keyword evidence="9 12" id="KW-0067">ATP-binding</keyword>
<dbReference type="CDD" id="cd07963">
    <property type="entry name" value="Anticodon_Ia_Cys"/>
    <property type="match status" value="1"/>
</dbReference>
<evidence type="ECO:0000256" key="3">
    <source>
        <dbReference type="ARBA" id="ARBA00011245"/>
    </source>
</evidence>
<protein>
    <recommendedName>
        <fullName evidence="12">Cysteine--tRNA ligase</fullName>
        <ecNumber evidence="12">6.1.1.16</ecNumber>
    </recommendedName>
    <alternativeName>
        <fullName evidence="12">Cysteinyl-tRNA synthetase</fullName>
        <shortName evidence="12">CysRS</shortName>
    </alternativeName>
</protein>
<keyword evidence="6 12" id="KW-0479">Metal-binding</keyword>
<dbReference type="GO" id="GO:0004817">
    <property type="term" value="F:cysteine-tRNA ligase activity"/>
    <property type="evidence" value="ECO:0007669"/>
    <property type="project" value="UniProtKB-UniRule"/>
</dbReference>
<dbReference type="Gene3D" id="1.20.120.1910">
    <property type="entry name" value="Cysteine-tRNA ligase, C-terminal anti-codon recognition domain"/>
    <property type="match status" value="1"/>
</dbReference>
<sequence length="494" mass="56275">MALLVYNTLTRRKEPFTPLEPGTVKLYVCGVTVYDLCHIGHARSAIVFDVIYRYLKHLGYQVTYVRNFTDIDDKIIRRAGQEGVDYRTIADRYIAAFHEDMDALDLLRPDIEPLATDNIPHMIDIIRKLEAKGFAYKAGADVYFSVERFPEYGKLSGRSLEDMLAGARVEVDEHKRNPLDFVLWKASKPGEPSWDSPWGPGRPGWHIECSAMGSRYLGPTFDIHGGGKDLIFPHHENEIAQSEAAHGVPFVRYWIHNGFVNINNEKMSKSLGNFFTIRDILKKVHPETLRLFVIAKHYRSPVDFSDETILEAERALERLYGTLEAVKDRVPPAAGLKADDKTLSGLDRDLFEKTLEVPALFREAMDNDFNTAQALGHLFELQRHLQRFLDGFGKKKLKGPAIVLAGKAADTLKEHAGILGLLQRDPQEFFLEQRRLKVVHTGLDEAIIESLIARREEARKAKHFEESDRIREELAAKGVQLEDTPYGTRWKVKN</sequence>
<feature type="domain" description="Cysteinyl-tRNA synthetase class Ia DALR" evidence="13">
    <location>
        <begin position="360"/>
        <end position="430"/>
    </location>
</feature>
<evidence type="ECO:0000313" key="15">
    <source>
        <dbReference type="Proteomes" id="UP000298602"/>
    </source>
</evidence>
<dbReference type="SMART" id="SM00840">
    <property type="entry name" value="DALR_2"/>
    <property type="match status" value="1"/>
</dbReference>
<reference evidence="14 15" key="2">
    <citation type="submission" date="2019-05" db="EMBL/GenBank/DDBJ databases">
        <authorList>
            <person name="Suflita J.M."/>
            <person name="Marks C.R."/>
        </authorList>
    </citation>
    <scope>NUCLEOTIDE SEQUENCE [LARGE SCALE GENOMIC DNA]</scope>
    <source>
        <strain evidence="14 15">ALDC</strain>
    </source>
</reference>
<evidence type="ECO:0000256" key="4">
    <source>
        <dbReference type="ARBA" id="ARBA00022490"/>
    </source>
</evidence>
<dbReference type="AlphaFoldDB" id="A0A4P8L4Z4"/>
<keyword evidence="11 12" id="KW-0030">Aminoacyl-tRNA synthetase</keyword>
<evidence type="ECO:0000256" key="7">
    <source>
        <dbReference type="ARBA" id="ARBA00022741"/>
    </source>
</evidence>
<keyword evidence="5 12" id="KW-0436">Ligase</keyword>
<comment type="catalytic activity">
    <reaction evidence="12">
        <text>tRNA(Cys) + L-cysteine + ATP = L-cysteinyl-tRNA(Cys) + AMP + diphosphate</text>
        <dbReference type="Rhea" id="RHEA:17773"/>
        <dbReference type="Rhea" id="RHEA-COMP:9661"/>
        <dbReference type="Rhea" id="RHEA-COMP:9679"/>
        <dbReference type="ChEBI" id="CHEBI:30616"/>
        <dbReference type="ChEBI" id="CHEBI:33019"/>
        <dbReference type="ChEBI" id="CHEBI:35235"/>
        <dbReference type="ChEBI" id="CHEBI:78442"/>
        <dbReference type="ChEBI" id="CHEBI:78517"/>
        <dbReference type="ChEBI" id="CHEBI:456215"/>
        <dbReference type="EC" id="6.1.1.16"/>
    </reaction>
</comment>
<name>A0A4P8L4Z4_9BACT</name>
<evidence type="ECO:0000256" key="8">
    <source>
        <dbReference type="ARBA" id="ARBA00022833"/>
    </source>
</evidence>
<evidence type="ECO:0000256" key="11">
    <source>
        <dbReference type="ARBA" id="ARBA00023146"/>
    </source>
</evidence>
<dbReference type="SUPFAM" id="SSF47323">
    <property type="entry name" value="Anticodon-binding domain of a subclass of class I aminoacyl-tRNA synthetases"/>
    <property type="match status" value="1"/>
</dbReference>
<evidence type="ECO:0000256" key="12">
    <source>
        <dbReference type="HAMAP-Rule" id="MF_00041"/>
    </source>
</evidence>
<comment type="subcellular location">
    <subcellularLocation>
        <location evidence="1 12">Cytoplasm</location>
    </subcellularLocation>
</comment>
<feature type="binding site" evidence="12">
    <location>
        <position position="234"/>
    </location>
    <ligand>
        <name>Zn(2+)</name>
        <dbReference type="ChEBI" id="CHEBI:29105"/>
    </ligand>
</feature>
<comment type="similarity">
    <text evidence="2 12">Belongs to the class-I aminoacyl-tRNA synthetase family.</text>
</comment>
<dbReference type="GO" id="GO:0006423">
    <property type="term" value="P:cysteinyl-tRNA aminoacylation"/>
    <property type="evidence" value="ECO:0007669"/>
    <property type="project" value="UniProtKB-UniRule"/>
</dbReference>
<keyword evidence="10 12" id="KW-0648">Protein biosynthesis</keyword>
<dbReference type="FunFam" id="3.40.50.620:FF:000009">
    <property type="entry name" value="Cysteine--tRNA ligase"/>
    <property type="match status" value="1"/>
</dbReference>
<feature type="short sequence motif" description="'KMSKS' region" evidence="12">
    <location>
        <begin position="266"/>
        <end position="270"/>
    </location>
</feature>
<keyword evidence="15" id="KW-1185">Reference proteome</keyword>
<evidence type="ECO:0000259" key="13">
    <source>
        <dbReference type="SMART" id="SM00840"/>
    </source>
</evidence>
<dbReference type="KEGG" id="dax:FDQ92_12530"/>
<dbReference type="Proteomes" id="UP000298602">
    <property type="component" value="Chromosome"/>
</dbReference>
<dbReference type="Pfam" id="PF09190">
    <property type="entry name" value="DALR_2"/>
    <property type="match status" value="1"/>
</dbReference>
<proteinExistence type="inferred from homology"/>
<evidence type="ECO:0000256" key="5">
    <source>
        <dbReference type="ARBA" id="ARBA00022598"/>
    </source>
</evidence>
<feature type="short sequence motif" description="'HIGH' region" evidence="12">
    <location>
        <begin position="31"/>
        <end position="41"/>
    </location>
</feature>
<dbReference type="CDD" id="cd00672">
    <property type="entry name" value="CysRS_core"/>
    <property type="match status" value="1"/>
</dbReference>
<dbReference type="NCBIfam" id="TIGR00435">
    <property type="entry name" value="cysS"/>
    <property type="match status" value="1"/>
</dbReference>
<keyword evidence="4 12" id="KW-0963">Cytoplasm</keyword>
<dbReference type="GO" id="GO:0008270">
    <property type="term" value="F:zinc ion binding"/>
    <property type="evidence" value="ECO:0007669"/>
    <property type="project" value="UniProtKB-UniRule"/>
</dbReference>
<dbReference type="InterPro" id="IPR009080">
    <property type="entry name" value="tRNAsynth_Ia_anticodon-bd"/>
</dbReference>
<reference evidence="14 15" key="1">
    <citation type="submission" date="2019-05" db="EMBL/GenBank/DDBJ databases">
        <title>The Complete Genome Sequence of the n-alkane-degrading Desulfoglaeba alkanexedens ALDC reveals multiple alkylsuccinate synthase gene clusters.</title>
        <authorList>
            <person name="Callaghan A.V."/>
            <person name="Davidova I.A."/>
            <person name="Duncan K.E."/>
            <person name="Morris B."/>
            <person name="McInerney M.J."/>
        </authorList>
    </citation>
    <scope>NUCLEOTIDE SEQUENCE [LARGE SCALE GENOMIC DNA]</scope>
    <source>
        <strain evidence="14 15">ALDC</strain>
    </source>
</reference>
<dbReference type="Gene3D" id="3.40.50.620">
    <property type="entry name" value="HUPs"/>
    <property type="match status" value="1"/>
</dbReference>
<dbReference type="InterPro" id="IPR015803">
    <property type="entry name" value="Cys-tRNA-ligase"/>
</dbReference>
<feature type="binding site" evidence="12">
    <location>
        <position position="269"/>
    </location>
    <ligand>
        <name>ATP</name>
        <dbReference type="ChEBI" id="CHEBI:30616"/>
    </ligand>
</feature>
<feature type="binding site" evidence="12">
    <location>
        <position position="209"/>
    </location>
    <ligand>
        <name>Zn(2+)</name>
        <dbReference type="ChEBI" id="CHEBI:29105"/>
    </ligand>
</feature>
<evidence type="ECO:0000256" key="10">
    <source>
        <dbReference type="ARBA" id="ARBA00022917"/>
    </source>
</evidence>
<feature type="binding site" evidence="12">
    <location>
        <position position="29"/>
    </location>
    <ligand>
        <name>Zn(2+)</name>
        <dbReference type="ChEBI" id="CHEBI:29105"/>
    </ligand>
</feature>
<dbReference type="Pfam" id="PF01406">
    <property type="entry name" value="tRNA-synt_1e"/>
    <property type="match status" value="1"/>
</dbReference>
<dbReference type="InterPro" id="IPR032678">
    <property type="entry name" value="tRNA-synt_1_cat_dom"/>
</dbReference>
<evidence type="ECO:0000256" key="6">
    <source>
        <dbReference type="ARBA" id="ARBA00022723"/>
    </source>
</evidence>
<evidence type="ECO:0000256" key="2">
    <source>
        <dbReference type="ARBA" id="ARBA00005594"/>
    </source>
</evidence>